<dbReference type="AlphaFoldDB" id="A0A7C4KI65"/>
<feature type="region of interest" description="Disordered" evidence="1">
    <location>
        <begin position="1"/>
        <end position="33"/>
    </location>
</feature>
<keyword evidence="2" id="KW-0812">Transmembrane</keyword>
<accession>A0A7C4KI65</accession>
<comment type="caution">
    <text evidence="3">The sequence shown here is derived from an EMBL/GenBank/DDBJ whole genome shotgun (WGS) entry which is preliminary data.</text>
</comment>
<keyword evidence="2" id="KW-0472">Membrane</keyword>
<name>A0A7C4KI65_9CHLR</name>
<reference evidence="3" key="1">
    <citation type="journal article" date="2020" name="mSystems">
        <title>Genome- and Community-Level Interaction Insights into Carbon Utilization and Element Cycling Functions of Hydrothermarchaeota in Hydrothermal Sediment.</title>
        <authorList>
            <person name="Zhou Z."/>
            <person name="Liu Y."/>
            <person name="Xu W."/>
            <person name="Pan J."/>
            <person name="Luo Z.H."/>
            <person name="Li M."/>
        </authorList>
    </citation>
    <scope>NUCLEOTIDE SEQUENCE [LARGE SCALE GENOMIC DNA]</scope>
    <source>
        <strain evidence="3">SpSt-573</strain>
    </source>
</reference>
<dbReference type="EMBL" id="DSYK01000555">
    <property type="protein sequence ID" value="HGS22422.1"/>
    <property type="molecule type" value="Genomic_DNA"/>
</dbReference>
<evidence type="ECO:0000256" key="1">
    <source>
        <dbReference type="SAM" id="MobiDB-lite"/>
    </source>
</evidence>
<feature type="transmembrane region" description="Helical" evidence="2">
    <location>
        <begin position="40"/>
        <end position="62"/>
    </location>
</feature>
<keyword evidence="2" id="KW-1133">Transmembrane helix</keyword>
<gene>
    <name evidence="3" type="ORF">ENT37_11205</name>
</gene>
<feature type="transmembrane region" description="Helical" evidence="2">
    <location>
        <begin position="74"/>
        <end position="93"/>
    </location>
</feature>
<evidence type="ECO:0000313" key="3">
    <source>
        <dbReference type="EMBL" id="HGS22422.1"/>
    </source>
</evidence>
<feature type="compositionally biased region" description="Basic and acidic residues" evidence="1">
    <location>
        <begin position="108"/>
        <end position="120"/>
    </location>
</feature>
<protein>
    <submittedName>
        <fullName evidence="3">Uncharacterized protein</fullName>
    </submittedName>
</protein>
<organism evidence="3">
    <name type="scientific">Anaerolinea thermolimosa</name>
    <dbReference type="NCBI Taxonomy" id="229919"/>
    <lineage>
        <taxon>Bacteria</taxon>
        <taxon>Bacillati</taxon>
        <taxon>Chloroflexota</taxon>
        <taxon>Anaerolineae</taxon>
        <taxon>Anaerolineales</taxon>
        <taxon>Anaerolineaceae</taxon>
        <taxon>Anaerolinea</taxon>
    </lineage>
</organism>
<feature type="region of interest" description="Disordered" evidence="1">
    <location>
        <begin position="108"/>
        <end position="130"/>
    </location>
</feature>
<sequence>MKKKKDEQQPVETTLEERKPTSKKAGRPQKREEEAGSLPFLLELVFSFSFLVLLGVDAAVALFSFRGGATLLDIFLRVAVSTVVMGGVLWLLAWQMSNGMLQAAYAEQKEKQDSTSKSGEENSVGVNAGA</sequence>
<evidence type="ECO:0000256" key="2">
    <source>
        <dbReference type="SAM" id="Phobius"/>
    </source>
</evidence>
<proteinExistence type="predicted"/>